<dbReference type="EMBL" id="BCTB01000044">
    <property type="protein sequence ID" value="GAT16383.1"/>
    <property type="molecule type" value="Genomic_DNA"/>
</dbReference>
<reference evidence="4" key="2">
    <citation type="submission" date="2016-02" db="EMBL/GenBank/DDBJ databases">
        <title>Draft genome sequence of five rapidly growing Mycobacterium species.</title>
        <authorList>
            <person name="Katahira K."/>
            <person name="Gotou Y."/>
            <person name="Iida K."/>
            <person name="Ogura Y."/>
            <person name="Hayashi T."/>
        </authorList>
    </citation>
    <scope>NUCLEOTIDE SEQUENCE [LARGE SCALE GENOMIC DNA]</scope>
    <source>
        <strain evidence="4">JCM6362</strain>
    </source>
</reference>
<dbReference type="RefSeq" id="WP_003927310.1">
    <property type="nucleotide sequence ID" value="NZ_BCTB01000044.1"/>
</dbReference>
<proteinExistence type="predicted"/>
<dbReference type="InterPro" id="IPR025240">
    <property type="entry name" value="DUF4189"/>
</dbReference>
<dbReference type="OrthoDB" id="4733193at2"/>
<feature type="region of interest" description="Disordered" evidence="1">
    <location>
        <begin position="145"/>
        <end position="170"/>
    </location>
</feature>
<dbReference type="STRING" id="1797.RMCT_3352"/>
<accession>A0A100XH56</accession>
<evidence type="ECO:0000256" key="1">
    <source>
        <dbReference type="SAM" id="MobiDB-lite"/>
    </source>
</evidence>
<organism evidence="3 4">
    <name type="scientific">Mycolicibacterium thermoresistibile</name>
    <name type="common">Mycobacterium thermoresistibile</name>
    <dbReference type="NCBI Taxonomy" id="1797"/>
    <lineage>
        <taxon>Bacteria</taxon>
        <taxon>Bacillati</taxon>
        <taxon>Actinomycetota</taxon>
        <taxon>Actinomycetes</taxon>
        <taxon>Mycobacteriales</taxon>
        <taxon>Mycobacteriaceae</taxon>
        <taxon>Mycolicibacterium</taxon>
    </lineage>
</organism>
<evidence type="ECO:0000259" key="2">
    <source>
        <dbReference type="Pfam" id="PF13827"/>
    </source>
</evidence>
<evidence type="ECO:0000313" key="4">
    <source>
        <dbReference type="Proteomes" id="UP000069654"/>
    </source>
</evidence>
<name>A0A100XH56_MYCTH</name>
<feature type="compositionally biased region" description="Pro residues" evidence="1">
    <location>
        <begin position="151"/>
        <end position="166"/>
    </location>
</feature>
<gene>
    <name evidence="3" type="ORF">RMCT_3352</name>
</gene>
<dbReference type="Pfam" id="PF13827">
    <property type="entry name" value="DUF4189"/>
    <property type="match status" value="1"/>
</dbReference>
<feature type="domain" description="DUF4189" evidence="2">
    <location>
        <begin position="65"/>
        <end position="146"/>
    </location>
</feature>
<dbReference type="AlphaFoldDB" id="A0A100XH56"/>
<reference evidence="3 4" key="1">
    <citation type="journal article" date="2016" name="Genome Announc.">
        <title>Draft Genome Sequences of Five Rapidly Growing Mycobacterium Species, M. thermoresistibile, M. fortuitum subsp. acetamidolyticum, M. canariasense, M. brisbanense, and M. novocastrense.</title>
        <authorList>
            <person name="Katahira K."/>
            <person name="Ogura Y."/>
            <person name="Gotoh Y."/>
            <person name="Hayashi T."/>
        </authorList>
    </citation>
    <scope>NUCLEOTIDE SEQUENCE [LARGE SCALE GENOMIC DNA]</scope>
    <source>
        <strain evidence="3 4">JCM6362</strain>
    </source>
</reference>
<comment type="caution">
    <text evidence="3">The sequence shown here is derived from an EMBL/GenBank/DDBJ whole genome shotgun (WGS) entry which is preliminary data.</text>
</comment>
<sequence>MTTGREPVPRRSAAALLTAAIAVVAGMVTGAVVGPVGGPPPAHAADQFIALALGFINENPPVTMAGGSAISTTEEQAAGGALANCSSNGGSHCVTQVIGRNECAAAASNDYGEMTGATDPSLGAAQSKATAKLQNQQGAKVIVSGCASGSSPPPPNEPPPPPPEPKQGPTVSFEPVVGGLVAHITDRSGVSSQCTYATDDYNRSFALPANSTYDLRIVPAVPRFRNWTVTITCDNGTSTTATTYF</sequence>
<evidence type="ECO:0000313" key="3">
    <source>
        <dbReference type="EMBL" id="GAT16383.1"/>
    </source>
</evidence>
<dbReference type="Proteomes" id="UP000069654">
    <property type="component" value="Unassembled WGS sequence"/>
</dbReference>
<dbReference type="OMA" id="VIATNEC"/>
<protein>
    <recommendedName>
        <fullName evidence="2">DUF4189 domain-containing protein</fullName>
    </recommendedName>
</protein>